<sequence>MQVGTETVEKKGLKGLMLAFGPGIIYVLGELGAADLVNASISGSSYGYSLMWILPLSLIIRFVIVNIMSRYQLSNSEGFSIIEGFRRVHKFFPIFIGFYALIMGHLYTSYMISGAGEALAWLFRFDYPFIWSVIVVLSALFVIRKNVFNTIENVMKVFLVLLTLVFIGLAIWSTPSMTGIIKGTLGFDIPADVGFYGAVLMAISLAGSVTGSVTNFLYPYYMKEKGWVNPLHKKLQRNDLLFATFMSIIIILAIWIVGAEILRPNNIVVSSINDISMALSLYFGYFGSLLFYIGVFAVVYSSIIAFSNGLPKVIVDALHQVKPERKKKYGEKYENDPMFKWFSLFILVTPIIWSIPGMPGVVTLAVYVNVLGVIGMPAILIGILILSNQKTLGKYRNNWFENILLVASTLVTLWLAIAAVVETLS</sequence>
<comment type="caution">
    <text evidence="6">The sequence shown here is derived from an EMBL/GenBank/DDBJ whole genome shotgun (WGS) entry which is preliminary data.</text>
</comment>
<evidence type="ECO:0000256" key="3">
    <source>
        <dbReference type="ARBA" id="ARBA00022989"/>
    </source>
</evidence>
<keyword evidence="2 5" id="KW-0812">Transmembrane</keyword>
<comment type="subcellular location">
    <subcellularLocation>
        <location evidence="1">Membrane</location>
        <topology evidence="1">Multi-pass membrane protein</topology>
    </subcellularLocation>
</comment>
<evidence type="ECO:0000313" key="7">
    <source>
        <dbReference type="Proteomes" id="UP000267430"/>
    </source>
</evidence>
<dbReference type="AlphaFoldDB" id="A0A433HWP0"/>
<reference evidence="6 7" key="1">
    <citation type="submission" date="2018-12" db="EMBL/GenBank/DDBJ databases">
        <title>Bacillus chawlae sp. nov., Bacillus glennii sp. nov., and Bacillus saganii sp. nov. Isolated from the Vehicle Assembly Building at Kennedy Space Center where the Viking Spacecraft were Assembled.</title>
        <authorList>
            <person name="Seuylemezian A."/>
            <person name="Vaishampayan P."/>
        </authorList>
    </citation>
    <scope>NUCLEOTIDE SEQUENCE [LARGE SCALE GENOMIC DNA]</scope>
    <source>
        <strain evidence="6 7">L5</strain>
    </source>
</reference>
<organism evidence="6 7">
    <name type="scientific">Peribacillus cavernae</name>
    <dbReference type="NCBI Taxonomy" id="1674310"/>
    <lineage>
        <taxon>Bacteria</taxon>
        <taxon>Bacillati</taxon>
        <taxon>Bacillota</taxon>
        <taxon>Bacilli</taxon>
        <taxon>Bacillales</taxon>
        <taxon>Bacillaceae</taxon>
        <taxon>Peribacillus</taxon>
    </lineage>
</organism>
<gene>
    <name evidence="6" type="ORF">ELQ35_01040</name>
</gene>
<feature type="transmembrane region" description="Helical" evidence="5">
    <location>
        <begin position="239"/>
        <end position="262"/>
    </location>
</feature>
<keyword evidence="3 5" id="KW-1133">Transmembrane helix</keyword>
<keyword evidence="4 5" id="KW-0472">Membrane</keyword>
<proteinExistence type="predicted"/>
<dbReference type="GO" id="GO:0005384">
    <property type="term" value="F:manganese ion transmembrane transporter activity"/>
    <property type="evidence" value="ECO:0007669"/>
    <property type="project" value="TreeGrafter"/>
</dbReference>
<dbReference type="OrthoDB" id="9787548at2"/>
<evidence type="ECO:0000313" key="6">
    <source>
        <dbReference type="EMBL" id="RUQ32706.1"/>
    </source>
</evidence>
<accession>A0A433HWP0</accession>
<evidence type="ECO:0000256" key="5">
    <source>
        <dbReference type="SAM" id="Phobius"/>
    </source>
</evidence>
<dbReference type="RefSeq" id="WP_126862997.1">
    <property type="nucleotide sequence ID" value="NZ_JAUSTX010000003.1"/>
</dbReference>
<feature type="transmembrane region" description="Helical" evidence="5">
    <location>
        <begin position="88"/>
        <end position="107"/>
    </location>
</feature>
<feature type="transmembrane region" description="Helical" evidence="5">
    <location>
        <begin position="282"/>
        <end position="306"/>
    </location>
</feature>
<dbReference type="PANTHER" id="PTHR11706:SF3">
    <property type="entry name" value="METAL ION TRANSPORT PROTEIN"/>
    <property type="match status" value="1"/>
</dbReference>
<feature type="transmembrane region" description="Helical" evidence="5">
    <location>
        <begin position="399"/>
        <end position="421"/>
    </location>
</feature>
<feature type="transmembrane region" description="Helical" evidence="5">
    <location>
        <begin position="127"/>
        <end position="143"/>
    </location>
</feature>
<feature type="transmembrane region" description="Helical" evidence="5">
    <location>
        <begin position="364"/>
        <end position="387"/>
    </location>
</feature>
<evidence type="ECO:0000256" key="1">
    <source>
        <dbReference type="ARBA" id="ARBA00004141"/>
    </source>
</evidence>
<dbReference type="GO" id="GO:0005886">
    <property type="term" value="C:plasma membrane"/>
    <property type="evidence" value="ECO:0007669"/>
    <property type="project" value="TreeGrafter"/>
</dbReference>
<dbReference type="EMBL" id="RYZZ01000001">
    <property type="protein sequence ID" value="RUQ32706.1"/>
    <property type="molecule type" value="Genomic_DNA"/>
</dbReference>
<feature type="transmembrane region" description="Helical" evidence="5">
    <location>
        <begin position="12"/>
        <end position="29"/>
    </location>
</feature>
<keyword evidence="7" id="KW-1185">Reference proteome</keyword>
<dbReference type="Pfam" id="PF01566">
    <property type="entry name" value="Nramp"/>
    <property type="match status" value="1"/>
</dbReference>
<evidence type="ECO:0000256" key="2">
    <source>
        <dbReference type="ARBA" id="ARBA00022692"/>
    </source>
</evidence>
<dbReference type="PANTHER" id="PTHR11706">
    <property type="entry name" value="SOLUTE CARRIER PROTEIN FAMILY 11 MEMBER"/>
    <property type="match status" value="1"/>
</dbReference>
<feature type="transmembrane region" description="Helical" evidence="5">
    <location>
        <begin position="338"/>
        <end position="358"/>
    </location>
</feature>
<dbReference type="NCBIfam" id="NF037982">
    <property type="entry name" value="Nramp_1"/>
    <property type="match status" value="1"/>
</dbReference>
<dbReference type="InterPro" id="IPR001046">
    <property type="entry name" value="NRAMP_fam"/>
</dbReference>
<feature type="transmembrane region" description="Helical" evidence="5">
    <location>
        <begin position="155"/>
        <end position="173"/>
    </location>
</feature>
<dbReference type="GO" id="GO:0015086">
    <property type="term" value="F:cadmium ion transmembrane transporter activity"/>
    <property type="evidence" value="ECO:0007669"/>
    <property type="project" value="TreeGrafter"/>
</dbReference>
<dbReference type="GO" id="GO:0034755">
    <property type="term" value="P:iron ion transmembrane transport"/>
    <property type="evidence" value="ECO:0007669"/>
    <property type="project" value="TreeGrafter"/>
</dbReference>
<protein>
    <submittedName>
        <fullName evidence="6">Mn2+/Fe2+ transporter</fullName>
    </submittedName>
</protein>
<feature type="transmembrane region" description="Helical" evidence="5">
    <location>
        <begin position="49"/>
        <end position="68"/>
    </location>
</feature>
<name>A0A433HWP0_9BACI</name>
<evidence type="ECO:0000256" key="4">
    <source>
        <dbReference type="ARBA" id="ARBA00023136"/>
    </source>
</evidence>
<dbReference type="Proteomes" id="UP000267430">
    <property type="component" value="Unassembled WGS sequence"/>
</dbReference>
<feature type="transmembrane region" description="Helical" evidence="5">
    <location>
        <begin position="193"/>
        <end position="218"/>
    </location>
</feature>